<dbReference type="InterPro" id="IPR044878">
    <property type="entry name" value="UbiA_sf"/>
</dbReference>
<feature type="transmembrane region" description="Helical" evidence="8">
    <location>
        <begin position="144"/>
        <end position="163"/>
    </location>
</feature>
<name>A0A1L5F7B8_CLOKL</name>
<sequence length="302" mass="33193">MLVTKFKIWFKAVRPFSFTGSIIPVTLGAIFAIKESKFQLGYFILSLIAIVLLQASANLLSDHDDFKNRVDTKDSYGSSGVILENLLTSKKVYTGGFILLALGAFIGIFLSYKRGALVLLIGLIGTLAVYSYTGKPLSLKYRGLGAPLVFLTFGPLMLIGSYYVQAQNISVKAFFISIPVGLLTTAILHANDIRDIRHDKKAEIKTLSIIVGRSSAQNIYFSFVILSYVSIIIMCFYRILPIWSLFCLITVPTAHKNIRKLYSGSASSGIVSLDKDTAQLQGQFGIILILSLLIPFVVNLRG</sequence>
<dbReference type="PANTHER" id="PTHR13929:SF0">
    <property type="entry name" value="UBIA PRENYLTRANSFERASE DOMAIN-CONTAINING PROTEIN 1"/>
    <property type="match status" value="1"/>
</dbReference>
<proteinExistence type="inferred from homology"/>
<evidence type="ECO:0000313" key="10">
    <source>
        <dbReference type="EMBL" id="APM38877.1"/>
    </source>
</evidence>
<dbReference type="AlphaFoldDB" id="A0A1L5F7B8"/>
<evidence type="ECO:0000256" key="8">
    <source>
        <dbReference type="HAMAP-Rule" id="MF_01937"/>
    </source>
</evidence>
<feature type="transmembrane region" description="Helical" evidence="8">
    <location>
        <begin position="92"/>
        <end position="110"/>
    </location>
</feature>
<evidence type="ECO:0000256" key="5">
    <source>
        <dbReference type="ARBA" id="ARBA00022692"/>
    </source>
</evidence>
<feature type="transmembrane region" description="Helical" evidence="8">
    <location>
        <begin position="169"/>
        <end position="190"/>
    </location>
</feature>
<dbReference type="InterPro" id="IPR000537">
    <property type="entry name" value="UbiA_prenyltransferase"/>
</dbReference>
<dbReference type="GO" id="GO:0009234">
    <property type="term" value="P:menaquinone biosynthetic process"/>
    <property type="evidence" value="ECO:0007669"/>
    <property type="project" value="UniProtKB-UniRule"/>
</dbReference>
<comment type="subcellular location">
    <subcellularLocation>
        <location evidence="8">Cell membrane</location>
        <topology evidence="8">Multi-pass membrane protein</topology>
    </subcellularLocation>
    <subcellularLocation>
        <location evidence="1">Membrane</location>
        <topology evidence="1">Multi-pass membrane protein</topology>
    </subcellularLocation>
</comment>
<dbReference type="PANTHER" id="PTHR13929">
    <property type="entry name" value="1,4-DIHYDROXY-2-NAPHTHOATE OCTAPRENYLTRANSFERASE"/>
    <property type="match status" value="1"/>
</dbReference>
<dbReference type="Pfam" id="PF01040">
    <property type="entry name" value="UbiA"/>
    <property type="match status" value="1"/>
</dbReference>
<reference evidence="10 11" key="1">
    <citation type="submission" date="2016-12" db="EMBL/GenBank/DDBJ databases">
        <title>Complete genome sequence of Clostridium kluyveri JZZ isolated from the pit mud of a Chinese flavor liquor-making factory.</title>
        <authorList>
            <person name="Wang Y."/>
        </authorList>
    </citation>
    <scope>NUCLEOTIDE SEQUENCE [LARGE SCALE GENOMIC DNA]</scope>
    <source>
        <strain evidence="10 11">JZZ</strain>
    </source>
</reference>
<dbReference type="EMBL" id="CP018335">
    <property type="protein sequence ID" value="APM38877.1"/>
    <property type="molecule type" value="Genomic_DNA"/>
</dbReference>
<dbReference type="InterPro" id="IPR004657">
    <property type="entry name" value="MenA"/>
</dbReference>
<comment type="function">
    <text evidence="8">Conversion of 1,4-dihydroxy-2-naphthoate (DHNA) to demethylmenaquinone (DMK).</text>
</comment>
<dbReference type="Gene3D" id="1.10.357.140">
    <property type="entry name" value="UbiA prenyltransferase"/>
    <property type="match status" value="1"/>
</dbReference>
<dbReference type="UniPathway" id="UPA00079">
    <property type="reaction ID" value="UER00168"/>
</dbReference>
<keyword evidence="4 8" id="KW-0808">Transferase</keyword>
<dbReference type="HAMAP" id="MF_01937">
    <property type="entry name" value="MenA_1"/>
    <property type="match status" value="1"/>
</dbReference>
<dbReference type="PIRSF" id="PIRSF005355">
    <property type="entry name" value="UBIAD1"/>
    <property type="match status" value="1"/>
</dbReference>
<feature type="transmembrane region" description="Helical" evidence="8">
    <location>
        <begin position="12"/>
        <end position="33"/>
    </location>
</feature>
<dbReference type="GO" id="GO:0005886">
    <property type="term" value="C:plasma membrane"/>
    <property type="evidence" value="ECO:0007669"/>
    <property type="project" value="UniProtKB-SubCell"/>
</dbReference>
<dbReference type="InterPro" id="IPR026046">
    <property type="entry name" value="UBIAD1"/>
</dbReference>
<keyword evidence="6 8" id="KW-1133">Transmembrane helix</keyword>
<keyword evidence="3 8" id="KW-1003">Cell membrane</keyword>
<dbReference type="GO" id="GO:0046428">
    <property type="term" value="F:1,4-dihydroxy-2-naphthoate polyprenyltransferase activity"/>
    <property type="evidence" value="ECO:0007669"/>
    <property type="project" value="UniProtKB-UniRule"/>
</dbReference>
<evidence type="ECO:0000256" key="3">
    <source>
        <dbReference type="ARBA" id="ARBA00022475"/>
    </source>
</evidence>
<evidence type="ECO:0000256" key="1">
    <source>
        <dbReference type="ARBA" id="ARBA00004141"/>
    </source>
</evidence>
<dbReference type="EC" id="2.5.1.74" evidence="8 9"/>
<evidence type="ECO:0000256" key="2">
    <source>
        <dbReference type="ARBA" id="ARBA00022428"/>
    </source>
</evidence>
<organism evidence="10 11">
    <name type="scientific">Clostridium kluyveri</name>
    <dbReference type="NCBI Taxonomy" id="1534"/>
    <lineage>
        <taxon>Bacteria</taxon>
        <taxon>Bacillati</taxon>
        <taxon>Bacillota</taxon>
        <taxon>Clostridia</taxon>
        <taxon>Eubacteriales</taxon>
        <taxon>Clostridiaceae</taxon>
        <taxon>Clostridium</taxon>
    </lineage>
</organism>
<dbReference type="Proteomes" id="UP000184604">
    <property type="component" value="Chromosome"/>
</dbReference>
<comment type="pathway">
    <text evidence="8">Quinol/quinone metabolism; menaquinone biosynthesis; menaquinol from 1,4-dihydroxy-2-naphthoate: step 1/2.</text>
</comment>
<accession>A0A1L5F7B8</accession>
<dbReference type="OrthoDB" id="9767568at2"/>
<comment type="similarity">
    <text evidence="8">Belongs to the MenA family. Type 1 subfamily.</text>
</comment>
<keyword evidence="2 8" id="KW-0474">Menaquinone biosynthesis</keyword>
<comment type="catalytic activity">
    <reaction evidence="8">
        <text>an all-trans-polyprenyl diphosphate + 1,4-dihydroxy-2-naphthoate + H(+) = a 2-demethylmenaquinol + CO2 + diphosphate</text>
        <dbReference type="Rhea" id="RHEA:26478"/>
        <dbReference type="Rhea" id="RHEA-COMP:9563"/>
        <dbReference type="Rhea" id="RHEA-COMP:9564"/>
        <dbReference type="ChEBI" id="CHEBI:11173"/>
        <dbReference type="ChEBI" id="CHEBI:15378"/>
        <dbReference type="ChEBI" id="CHEBI:16526"/>
        <dbReference type="ChEBI" id="CHEBI:33019"/>
        <dbReference type="ChEBI" id="CHEBI:55437"/>
        <dbReference type="ChEBI" id="CHEBI:58914"/>
        <dbReference type="EC" id="2.5.1.74"/>
    </reaction>
</comment>
<dbReference type="NCBIfam" id="TIGR00751">
    <property type="entry name" value="menA"/>
    <property type="match status" value="1"/>
</dbReference>
<feature type="transmembrane region" description="Helical" evidence="8">
    <location>
        <begin position="282"/>
        <end position="300"/>
    </location>
</feature>
<evidence type="ECO:0000313" key="11">
    <source>
        <dbReference type="Proteomes" id="UP000184604"/>
    </source>
</evidence>
<evidence type="ECO:0000256" key="7">
    <source>
        <dbReference type="ARBA" id="ARBA00023136"/>
    </source>
</evidence>
<protein>
    <recommendedName>
        <fullName evidence="8 9">1,4-dihydroxy-2-naphthoate octaprenyltransferase</fullName>
        <shortName evidence="8">DHNA-octaprenyltransferase</shortName>
        <ecNumber evidence="8 9">2.5.1.74</ecNumber>
    </recommendedName>
</protein>
<dbReference type="RefSeq" id="WP_073538521.1">
    <property type="nucleotide sequence ID" value="NZ_CP018335.1"/>
</dbReference>
<evidence type="ECO:0000256" key="4">
    <source>
        <dbReference type="ARBA" id="ARBA00022679"/>
    </source>
</evidence>
<dbReference type="CDD" id="cd13962">
    <property type="entry name" value="PT_UbiA_UBIAD1"/>
    <property type="match status" value="1"/>
</dbReference>
<keyword evidence="5 8" id="KW-0812">Transmembrane</keyword>
<evidence type="ECO:0000256" key="9">
    <source>
        <dbReference type="NCBIfam" id="TIGR00751"/>
    </source>
</evidence>
<feature type="transmembrane region" description="Helical" evidence="8">
    <location>
        <begin position="219"/>
        <end position="240"/>
    </location>
</feature>
<dbReference type="GO" id="GO:0042371">
    <property type="term" value="P:vitamin K biosynthetic process"/>
    <property type="evidence" value="ECO:0007669"/>
    <property type="project" value="TreeGrafter"/>
</dbReference>
<keyword evidence="7 8" id="KW-0472">Membrane</keyword>
<feature type="transmembrane region" description="Helical" evidence="8">
    <location>
        <begin position="116"/>
        <end position="132"/>
    </location>
</feature>
<gene>
    <name evidence="8" type="primary">menA</name>
    <name evidence="10" type="ORF">BS101_08990</name>
</gene>
<evidence type="ECO:0000256" key="6">
    <source>
        <dbReference type="ARBA" id="ARBA00022989"/>
    </source>
</evidence>
<feature type="transmembrane region" description="Helical" evidence="8">
    <location>
        <begin position="39"/>
        <end position="60"/>
    </location>
</feature>